<dbReference type="PROSITE" id="PS50109">
    <property type="entry name" value="HIS_KIN"/>
    <property type="match status" value="1"/>
</dbReference>
<dbReference type="InterPro" id="IPR003594">
    <property type="entry name" value="HATPase_dom"/>
</dbReference>
<evidence type="ECO:0000256" key="6">
    <source>
        <dbReference type="ARBA" id="ARBA00022777"/>
    </source>
</evidence>
<keyword evidence="5" id="KW-0547">Nucleotide-binding</keyword>
<feature type="transmembrane region" description="Helical" evidence="9">
    <location>
        <begin position="363"/>
        <end position="383"/>
    </location>
</feature>
<dbReference type="Gene3D" id="1.10.287.130">
    <property type="match status" value="1"/>
</dbReference>
<dbReference type="PANTHER" id="PTHR43065">
    <property type="entry name" value="SENSOR HISTIDINE KINASE"/>
    <property type="match status" value="1"/>
</dbReference>
<keyword evidence="12" id="KW-1185">Reference proteome</keyword>
<keyword evidence="9" id="KW-0812">Transmembrane</keyword>
<keyword evidence="7" id="KW-0067">ATP-binding</keyword>
<feature type="transmembrane region" description="Helical" evidence="9">
    <location>
        <begin position="277"/>
        <end position="293"/>
    </location>
</feature>
<reference evidence="11 12" key="1">
    <citation type="submission" date="2021-07" db="EMBL/GenBank/DDBJ databases">
        <title>Paenibacillus radiodurans sp. nov., isolated from the southeastern edge of Tengger Desert.</title>
        <authorList>
            <person name="Zhang G."/>
        </authorList>
    </citation>
    <scope>NUCLEOTIDE SEQUENCE [LARGE SCALE GENOMIC DNA]</scope>
    <source>
        <strain evidence="11 12">CCM 7311</strain>
    </source>
</reference>
<dbReference type="SUPFAM" id="SSF55874">
    <property type="entry name" value="ATPase domain of HSP90 chaperone/DNA topoisomerase II/histidine kinase"/>
    <property type="match status" value="1"/>
</dbReference>
<evidence type="ECO:0000256" key="8">
    <source>
        <dbReference type="ARBA" id="ARBA00023012"/>
    </source>
</evidence>
<dbReference type="Proteomes" id="UP001519887">
    <property type="component" value="Unassembled WGS sequence"/>
</dbReference>
<feature type="transmembrane region" description="Helical" evidence="9">
    <location>
        <begin position="299"/>
        <end position="329"/>
    </location>
</feature>
<keyword evidence="3" id="KW-0597">Phosphoprotein</keyword>
<dbReference type="Pfam" id="PF02518">
    <property type="entry name" value="HATPase_c"/>
    <property type="match status" value="1"/>
</dbReference>
<dbReference type="Gene3D" id="3.30.565.10">
    <property type="entry name" value="Histidine kinase-like ATPase, C-terminal domain"/>
    <property type="match status" value="1"/>
</dbReference>
<keyword evidence="6 11" id="KW-0418">Kinase</keyword>
<keyword evidence="8" id="KW-0902">Two-component regulatory system</keyword>
<accession>A0ABS7BY75</accession>
<feature type="transmembrane region" description="Helical" evidence="9">
    <location>
        <begin position="205"/>
        <end position="231"/>
    </location>
</feature>
<evidence type="ECO:0000256" key="3">
    <source>
        <dbReference type="ARBA" id="ARBA00022553"/>
    </source>
</evidence>
<keyword evidence="9" id="KW-0472">Membrane</keyword>
<keyword evidence="9" id="KW-1133">Transmembrane helix</keyword>
<sequence>MKAMPKAMVIVIVLLSLLSLIPPKAYGEAKADRITIQVWEMKWESDASHYSPETVLEEDGWLPIQADDPVTVKPDEATGAWIKIDLPEIADRSGIYIKKMFGQNVQVYLDSKLIYDNKRSYRYDDYRLLLPLSAEDTRRSLLIHTETTMKSLGISEEVVIGDYQQLTSRFFKVDILDVVLGSSFLFVSIVMLTCSFFLSRQLLPAWYSLSTVIISIGLFIIIYSPFMYTYYGTYGTAYIFLFDVAMIIFMPALTYYFECMFGSGPYGIIRKFRSAQVVYSLVSLFSIALYDLYPNVFYPFYHIFTGTLLGISLIIQFILIVGMTIVYVVKGNKDAIIISTGFSLFAALAVSDLIFYYTRDSQYTLYLWKWGVVAFIFSLIVLLGKRFTQNHEQIVRYSKELEMYNYQLQRSEKMEVISQLAASVAHEVRNPLQVTRGFLQLLSSSNQNEKERSYLKLAIEELDRAATIITNYLTFAKPQLEQIKVLNLAEELSHVEGILVPLANLQGGKIEINVPANLYVCGNSSKLKQAVINLIKNSIESLRGNGRIHLWAYEKKGEIIIHIRDNGEGMEENMLKRLGEPYFSNKSKGTGLGLMVTFRIIELMEGKLEFKSEKGVGTEAIIRFPAASEKMESAMS</sequence>
<dbReference type="InterPro" id="IPR005467">
    <property type="entry name" value="His_kinase_dom"/>
</dbReference>
<comment type="caution">
    <text evidence="11">The sequence shown here is derived from an EMBL/GenBank/DDBJ whole genome shotgun (WGS) entry which is preliminary data.</text>
</comment>
<feature type="transmembrane region" description="Helical" evidence="9">
    <location>
        <begin position="178"/>
        <end position="198"/>
    </location>
</feature>
<evidence type="ECO:0000256" key="1">
    <source>
        <dbReference type="ARBA" id="ARBA00000085"/>
    </source>
</evidence>
<gene>
    <name evidence="11" type="ORF">K0U00_05995</name>
</gene>
<feature type="transmembrane region" description="Helical" evidence="9">
    <location>
        <begin position="336"/>
        <end position="357"/>
    </location>
</feature>
<feature type="transmembrane region" description="Helical" evidence="9">
    <location>
        <begin position="237"/>
        <end position="257"/>
    </location>
</feature>
<dbReference type="CDD" id="cd00082">
    <property type="entry name" value="HisKA"/>
    <property type="match status" value="1"/>
</dbReference>
<evidence type="ECO:0000256" key="2">
    <source>
        <dbReference type="ARBA" id="ARBA00012438"/>
    </source>
</evidence>
<dbReference type="InterPro" id="IPR036890">
    <property type="entry name" value="HATPase_C_sf"/>
</dbReference>
<dbReference type="GO" id="GO:0016301">
    <property type="term" value="F:kinase activity"/>
    <property type="evidence" value="ECO:0007669"/>
    <property type="project" value="UniProtKB-KW"/>
</dbReference>
<dbReference type="SMART" id="SM00387">
    <property type="entry name" value="HATPase_c"/>
    <property type="match status" value="1"/>
</dbReference>
<dbReference type="InterPro" id="IPR036097">
    <property type="entry name" value="HisK_dim/P_sf"/>
</dbReference>
<dbReference type="PANTHER" id="PTHR43065:SF46">
    <property type="entry name" value="C4-DICARBOXYLATE TRANSPORT SENSOR PROTEIN DCTB"/>
    <property type="match status" value="1"/>
</dbReference>
<dbReference type="RefSeq" id="WP_210045202.1">
    <property type="nucleotide sequence ID" value="NZ_JBHLVU010000013.1"/>
</dbReference>
<evidence type="ECO:0000256" key="9">
    <source>
        <dbReference type="SAM" id="Phobius"/>
    </source>
</evidence>
<dbReference type="SUPFAM" id="SSF47384">
    <property type="entry name" value="Homodimeric domain of signal transducing histidine kinase"/>
    <property type="match status" value="1"/>
</dbReference>
<evidence type="ECO:0000256" key="4">
    <source>
        <dbReference type="ARBA" id="ARBA00022679"/>
    </source>
</evidence>
<dbReference type="SMART" id="SM00388">
    <property type="entry name" value="HisKA"/>
    <property type="match status" value="1"/>
</dbReference>
<evidence type="ECO:0000256" key="7">
    <source>
        <dbReference type="ARBA" id="ARBA00022840"/>
    </source>
</evidence>
<dbReference type="PRINTS" id="PR00344">
    <property type="entry name" value="BCTRLSENSOR"/>
</dbReference>
<proteinExistence type="predicted"/>
<dbReference type="InterPro" id="IPR003661">
    <property type="entry name" value="HisK_dim/P_dom"/>
</dbReference>
<dbReference type="Pfam" id="PF00512">
    <property type="entry name" value="HisKA"/>
    <property type="match status" value="1"/>
</dbReference>
<name>A0ABS7BY75_9BACL</name>
<dbReference type="EC" id="2.7.13.3" evidence="2"/>
<dbReference type="CDD" id="cd00075">
    <property type="entry name" value="HATPase"/>
    <property type="match status" value="1"/>
</dbReference>
<evidence type="ECO:0000313" key="12">
    <source>
        <dbReference type="Proteomes" id="UP001519887"/>
    </source>
</evidence>
<protein>
    <recommendedName>
        <fullName evidence="2">histidine kinase</fullName>
        <ecNumber evidence="2">2.7.13.3</ecNumber>
    </recommendedName>
</protein>
<feature type="domain" description="Histidine kinase" evidence="10">
    <location>
        <begin position="423"/>
        <end position="628"/>
    </location>
</feature>
<keyword evidence="4" id="KW-0808">Transferase</keyword>
<evidence type="ECO:0000256" key="5">
    <source>
        <dbReference type="ARBA" id="ARBA00022741"/>
    </source>
</evidence>
<evidence type="ECO:0000313" key="11">
    <source>
        <dbReference type="EMBL" id="MBW7453589.1"/>
    </source>
</evidence>
<evidence type="ECO:0000259" key="10">
    <source>
        <dbReference type="PROSITE" id="PS50109"/>
    </source>
</evidence>
<comment type="catalytic activity">
    <reaction evidence="1">
        <text>ATP + protein L-histidine = ADP + protein N-phospho-L-histidine.</text>
        <dbReference type="EC" id="2.7.13.3"/>
    </reaction>
</comment>
<organism evidence="11 12">
    <name type="scientific">Paenibacillus sepulcri</name>
    <dbReference type="NCBI Taxonomy" id="359917"/>
    <lineage>
        <taxon>Bacteria</taxon>
        <taxon>Bacillati</taxon>
        <taxon>Bacillota</taxon>
        <taxon>Bacilli</taxon>
        <taxon>Bacillales</taxon>
        <taxon>Paenibacillaceae</taxon>
        <taxon>Paenibacillus</taxon>
    </lineage>
</organism>
<dbReference type="InterPro" id="IPR004358">
    <property type="entry name" value="Sig_transdc_His_kin-like_C"/>
</dbReference>
<dbReference type="EMBL" id="JAHZIK010000092">
    <property type="protein sequence ID" value="MBW7453589.1"/>
    <property type="molecule type" value="Genomic_DNA"/>
</dbReference>